<reference evidence="1 2" key="1">
    <citation type="submission" date="2020-05" db="EMBL/GenBank/DDBJ databases">
        <title>Complete genome sequencing of Campylobacter and Arcobacter type strains.</title>
        <authorList>
            <person name="Miller W.G."/>
            <person name="Yee E."/>
        </authorList>
    </citation>
    <scope>NUCLEOTIDE SEQUENCE [LARGE SCALE GENOMIC DNA]</scope>
    <source>
        <strain evidence="1 2">LMG 25694</strain>
    </source>
</reference>
<accession>A0AAE7E7Y3</accession>
<dbReference type="Proteomes" id="UP000503313">
    <property type="component" value="Chromosome"/>
</dbReference>
<protein>
    <submittedName>
        <fullName evidence="1">Uncharacterized protein</fullName>
    </submittedName>
</protein>
<proteinExistence type="predicted"/>
<dbReference type="RefSeq" id="WP_129011268.1">
    <property type="nucleotide sequence ID" value="NZ_CP053835.1"/>
</dbReference>
<dbReference type="AlphaFoldDB" id="A0AAE7E7Y3"/>
<dbReference type="EMBL" id="CP053835">
    <property type="protein sequence ID" value="QKF78244.1"/>
    <property type="molecule type" value="Genomic_DNA"/>
</dbReference>
<name>A0AAE7E7Y3_9BACT</name>
<gene>
    <name evidence="1" type="ORF">ADFLV_2236</name>
</gene>
<sequence>MPIEDCSNRSSINNRQNIVNEYDLIPISHIQLLSNQTKQNCCGPALTDSYYVFSYKNKLNPNDNGYFNVGIHCANEFLQLTNQNALPIFNILMNNNQQNNNVNNNQQNNNVNNQRPIINKQLENAINLFIAHNDVNPFGYFYKILNFVRTANAITNDASIREVNRVIGSYFQTIPDIINSLSQHNNLRAFNFTELHNHIINNNILPNGNNLTI</sequence>
<keyword evidence="2" id="KW-1185">Reference proteome</keyword>
<evidence type="ECO:0000313" key="2">
    <source>
        <dbReference type="Proteomes" id="UP000503313"/>
    </source>
</evidence>
<evidence type="ECO:0000313" key="1">
    <source>
        <dbReference type="EMBL" id="QKF78244.1"/>
    </source>
</evidence>
<dbReference type="KEGG" id="adz:ADFLV_2236"/>
<organism evidence="1 2">
    <name type="scientific">Arcobacter defluvii</name>
    <dbReference type="NCBI Taxonomy" id="873191"/>
    <lineage>
        <taxon>Bacteria</taxon>
        <taxon>Pseudomonadati</taxon>
        <taxon>Campylobacterota</taxon>
        <taxon>Epsilonproteobacteria</taxon>
        <taxon>Campylobacterales</taxon>
        <taxon>Arcobacteraceae</taxon>
        <taxon>Arcobacter</taxon>
    </lineage>
</organism>